<proteinExistence type="predicted"/>
<reference evidence="1 2" key="1">
    <citation type="submission" date="2021-04" db="EMBL/GenBank/DDBJ databases">
        <title>The genome sequence of type strain Ideonella paludis KCTC 32238.</title>
        <authorList>
            <person name="Liu Y."/>
        </authorList>
    </citation>
    <scope>NUCLEOTIDE SEQUENCE [LARGE SCALE GENOMIC DNA]</scope>
    <source>
        <strain evidence="1 2">KCTC 32238</strain>
    </source>
</reference>
<dbReference type="RefSeq" id="WP_210811132.1">
    <property type="nucleotide sequence ID" value="NZ_JAGQDG010000008.1"/>
</dbReference>
<dbReference type="EMBL" id="JAGQDG010000008">
    <property type="protein sequence ID" value="MBQ0937557.1"/>
    <property type="molecule type" value="Genomic_DNA"/>
</dbReference>
<dbReference type="Proteomes" id="UP000672097">
    <property type="component" value="Unassembled WGS sequence"/>
</dbReference>
<protein>
    <submittedName>
        <fullName evidence="1">Uncharacterized protein</fullName>
    </submittedName>
</protein>
<evidence type="ECO:0000313" key="1">
    <source>
        <dbReference type="EMBL" id="MBQ0937557.1"/>
    </source>
</evidence>
<accession>A0ABS5E2B7</accession>
<organism evidence="1 2">
    <name type="scientific">Ideonella paludis</name>
    <dbReference type="NCBI Taxonomy" id="1233411"/>
    <lineage>
        <taxon>Bacteria</taxon>
        <taxon>Pseudomonadati</taxon>
        <taxon>Pseudomonadota</taxon>
        <taxon>Betaproteobacteria</taxon>
        <taxon>Burkholderiales</taxon>
        <taxon>Sphaerotilaceae</taxon>
        <taxon>Ideonella</taxon>
    </lineage>
</organism>
<name>A0ABS5E2B7_9BURK</name>
<sequence>MSRTKTNPVRRAASIELTRYICRVVETASALRAAQLEREMGFSGGTYRVATPGQRWRRYSSGKCALMPAVADVVVRKSLLRGWWPLRDDGSPHWRVASAGVQKFIEAANAGKPLIPDDVMQDARTWRDQIERRKRSLQTRKRRLMSANESVFRAARTLSAGRERVELTECRELGDITDLPAEVYLPGPGERTVELLICVSYGSGVPTFNYARLPFSDTFKLTFRDGSQNSIESDF</sequence>
<gene>
    <name evidence="1" type="ORF">KAK11_19690</name>
</gene>
<keyword evidence="2" id="KW-1185">Reference proteome</keyword>
<comment type="caution">
    <text evidence="1">The sequence shown here is derived from an EMBL/GenBank/DDBJ whole genome shotgun (WGS) entry which is preliminary data.</text>
</comment>
<evidence type="ECO:0000313" key="2">
    <source>
        <dbReference type="Proteomes" id="UP000672097"/>
    </source>
</evidence>